<organism evidence="1 2">
    <name type="scientific">Desertifilum tharense IPPAS B-1220</name>
    <dbReference type="NCBI Taxonomy" id="1781255"/>
    <lineage>
        <taxon>Bacteria</taxon>
        <taxon>Bacillati</taxon>
        <taxon>Cyanobacteriota</taxon>
        <taxon>Cyanophyceae</taxon>
        <taxon>Desertifilales</taxon>
        <taxon>Desertifilaceae</taxon>
        <taxon>Desertifilum</taxon>
    </lineage>
</organism>
<sequence length="56" mass="6569">MAIVEQALASQQVTPQQYFQLMTAMLADRVTLPEQRSQINRIFDEVKLGRIEIVYW</sequence>
<reference evidence="1 2" key="1">
    <citation type="journal article" date="2016" name="Genome Announc.">
        <title>Draft Genome Sequence of the Thermotolerant Cyanobacterium Desertifilum sp. IPPAS B-1220.</title>
        <authorList>
            <person name="Mironov K.S."/>
            <person name="Sinetova M.A."/>
            <person name="Bolatkhan K."/>
            <person name="Zayadan B.K."/>
            <person name="Ustinova V.V."/>
            <person name="Kupriyanova E.V."/>
            <person name="Skrypnik A.N."/>
            <person name="Gogoleva N.E."/>
            <person name="Gogolev Y.V."/>
            <person name="Los D.A."/>
        </authorList>
    </citation>
    <scope>NUCLEOTIDE SEQUENCE [LARGE SCALE GENOMIC DNA]</scope>
    <source>
        <strain evidence="1 2">IPPAS B-1220</strain>
    </source>
</reference>
<gene>
    <name evidence="1" type="ORF">BH720_017325</name>
</gene>
<dbReference type="EMBL" id="CP182909">
    <property type="protein sequence ID" value="XPM66808.1"/>
    <property type="molecule type" value="Genomic_DNA"/>
</dbReference>
<proteinExistence type="predicted"/>
<accession>A0ACD5H0S8</accession>
<evidence type="ECO:0000313" key="1">
    <source>
        <dbReference type="EMBL" id="XPM66808.1"/>
    </source>
</evidence>
<protein>
    <submittedName>
        <fullName evidence="1">Uncharacterized protein</fullName>
    </submittedName>
</protein>
<evidence type="ECO:0000313" key="2">
    <source>
        <dbReference type="Proteomes" id="UP000095472"/>
    </source>
</evidence>
<dbReference type="Proteomes" id="UP000095472">
    <property type="component" value="Chromosome"/>
</dbReference>
<name>A0ACD5H0S8_9CYAN</name>
<keyword evidence="2" id="KW-1185">Reference proteome</keyword>